<dbReference type="GO" id="GO:0019752">
    <property type="term" value="P:carboxylic acid metabolic process"/>
    <property type="evidence" value="ECO:0007669"/>
    <property type="project" value="InterPro"/>
</dbReference>
<dbReference type="RefSeq" id="XP_011301290.1">
    <property type="nucleotide sequence ID" value="XM_011302988.1"/>
</dbReference>
<dbReference type="PANTHER" id="PTHR45677">
    <property type="entry name" value="GLUTAMATE DECARBOXYLASE-RELATED"/>
    <property type="match status" value="1"/>
</dbReference>
<dbReference type="GeneID" id="105265487"/>
<dbReference type="InterPro" id="IPR015424">
    <property type="entry name" value="PyrdxlP-dep_Trfase"/>
</dbReference>
<evidence type="ECO:0000256" key="3">
    <source>
        <dbReference type="ARBA" id="ARBA00022793"/>
    </source>
</evidence>
<accession>A0A9R1T248</accession>
<dbReference type="GO" id="GO:0016831">
    <property type="term" value="F:carboxy-lyase activity"/>
    <property type="evidence" value="ECO:0007669"/>
    <property type="project" value="UniProtKB-KW"/>
</dbReference>
<keyword evidence="5 7" id="KW-0456">Lyase</keyword>
<evidence type="ECO:0000256" key="7">
    <source>
        <dbReference type="RuleBase" id="RU000382"/>
    </source>
</evidence>
<dbReference type="Pfam" id="PF00282">
    <property type="entry name" value="Pyridoxal_deC"/>
    <property type="match status" value="1"/>
</dbReference>
<dbReference type="CDD" id="cd06450">
    <property type="entry name" value="DOPA_deC_like"/>
    <property type="match status" value="1"/>
</dbReference>
<organism evidence="8 9">
    <name type="scientific">Fopius arisanus</name>
    <dbReference type="NCBI Taxonomy" id="64838"/>
    <lineage>
        <taxon>Eukaryota</taxon>
        <taxon>Metazoa</taxon>
        <taxon>Ecdysozoa</taxon>
        <taxon>Arthropoda</taxon>
        <taxon>Hexapoda</taxon>
        <taxon>Insecta</taxon>
        <taxon>Pterygota</taxon>
        <taxon>Neoptera</taxon>
        <taxon>Endopterygota</taxon>
        <taxon>Hymenoptera</taxon>
        <taxon>Apocrita</taxon>
        <taxon>Ichneumonoidea</taxon>
        <taxon>Braconidae</taxon>
        <taxon>Opiinae</taxon>
        <taxon>Fopius</taxon>
    </lineage>
</organism>
<dbReference type="InterPro" id="IPR015421">
    <property type="entry name" value="PyrdxlP-dep_Trfase_major"/>
</dbReference>
<dbReference type="PANTHER" id="PTHR45677:SF8">
    <property type="entry name" value="CYSTEINE SULFINIC ACID DECARBOXYLASE"/>
    <property type="match status" value="1"/>
</dbReference>
<dbReference type="GO" id="GO:0030170">
    <property type="term" value="F:pyridoxal phosphate binding"/>
    <property type="evidence" value="ECO:0007669"/>
    <property type="project" value="InterPro"/>
</dbReference>
<name>A0A9R1T248_9HYME</name>
<dbReference type="GO" id="GO:0005737">
    <property type="term" value="C:cytoplasm"/>
    <property type="evidence" value="ECO:0007669"/>
    <property type="project" value="TreeGrafter"/>
</dbReference>
<keyword evidence="4 6" id="KW-0663">Pyridoxal phosphate</keyword>
<protein>
    <submittedName>
        <fullName evidence="9">Acidic amino acid decarboxylase GADL1</fullName>
    </submittedName>
</protein>
<evidence type="ECO:0000313" key="9">
    <source>
        <dbReference type="RefSeq" id="XP_011301290.1"/>
    </source>
</evidence>
<dbReference type="KEGG" id="fas:105265487"/>
<comment type="cofactor">
    <cofactor evidence="1 6 7">
        <name>pyridoxal 5'-phosphate</name>
        <dbReference type="ChEBI" id="CHEBI:597326"/>
    </cofactor>
</comment>
<reference evidence="9" key="1">
    <citation type="submission" date="2025-08" db="UniProtKB">
        <authorList>
            <consortium name="RefSeq"/>
        </authorList>
    </citation>
    <scope>IDENTIFICATION</scope>
    <source>
        <strain evidence="9">USDA-PBARC FA_bdor</strain>
        <tissue evidence="9">Whole organism</tissue>
    </source>
</reference>
<dbReference type="Gene3D" id="3.40.640.10">
    <property type="entry name" value="Type I PLP-dependent aspartate aminotransferase-like (Major domain)"/>
    <property type="match status" value="1"/>
</dbReference>
<dbReference type="SUPFAM" id="SSF53383">
    <property type="entry name" value="PLP-dependent transferases"/>
    <property type="match status" value="1"/>
</dbReference>
<feature type="modified residue" description="N6-(pyridoxal phosphate)lysine" evidence="6">
    <location>
        <position position="299"/>
    </location>
</feature>
<dbReference type="Gene3D" id="3.90.1150.170">
    <property type="match status" value="1"/>
</dbReference>
<dbReference type="Proteomes" id="UP000694866">
    <property type="component" value="Unplaced"/>
</dbReference>
<sequence>MAASSSHQILGILEEVLEILKKEHVFDTTGKYPVVEFLHPKELQDKLDVVLRDDAATSEEIKRAMRAIVKYSVKTSNPHFHNQLYGGFDGYGLAGAWISESLNTSQYTYEVAPVFMILERQVLDKALSLVNYSSFPNADGILCPGGSVSNMYGMILARYKRLPQVKTKGLSGLPPLALFTSELGHYSVHKGAHWLGFGTESVYNVKTDALGRMEPQDLRRAIKEARKKGFTPFFVNATAGTTVLGSIDPLDEIAEICEEEKLWLHVDACLGGSLLLSEKYRCRLRGIEKSNSVSWNPHKMLGTPFQCSIFLVNARNLLHEANCAGATYLFQQDKFYDVSWDTGDKSVQCGRKVDAVKLWLMWRARGTRGLAASVDIAMETAEYFLQRIEDRNGFRLVFPKYEGNTVCFWYVPPTMRNQEETPEWWQKLYNITREIKEILVLEGTLMIGYTPMPQKNLGNFFRMVVSCQPPPTRQSMDFVVEEIERIGKRL</sequence>
<keyword evidence="3" id="KW-0210">Decarboxylase</keyword>
<evidence type="ECO:0000256" key="4">
    <source>
        <dbReference type="ARBA" id="ARBA00022898"/>
    </source>
</evidence>
<evidence type="ECO:0000256" key="1">
    <source>
        <dbReference type="ARBA" id="ARBA00001933"/>
    </source>
</evidence>
<evidence type="ECO:0000256" key="6">
    <source>
        <dbReference type="PIRSR" id="PIRSR602129-50"/>
    </source>
</evidence>
<dbReference type="AlphaFoldDB" id="A0A9R1T248"/>
<evidence type="ECO:0000313" key="8">
    <source>
        <dbReference type="Proteomes" id="UP000694866"/>
    </source>
</evidence>
<dbReference type="InterPro" id="IPR002129">
    <property type="entry name" value="PyrdxlP-dep_de-COase"/>
</dbReference>
<comment type="similarity">
    <text evidence="2 7">Belongs to the group II decarboxylase family.</text>
</comment>
<dbReference type="OrthoDB" id="392571at2759"/>
<evidence type="ECO:0000256" key="2">
    <source>
        <dbReference type="ARBA" id="ARBA00009533"/>
    </source>
</evidence>
<proteinExistence type="inferred from homology"/>
<gene>
    <name evidence="9" type="primary">LOC105265487</name>
</gene>
<keyword evidence="8" id="KW-1185">Reference proteome</keyword>
<evidence type="ECO:0000256" key="5">
    <source>
        <dbReference type="ARBA" id="ARBA00023239"/>
    </source>
</evidence>